<feature type="transmembrane region" description="Helical" evidence="1">
    <location>
        <begin position="64"/>
        <end position="84"/>
    </location>
</feature>
<feature type="transmembrane region" description="Helical" evidence="1">
    <location>
        <begin position="96"/>
        <end position="116"/>
    </location>
</feature>
<organism evidence="2 3">
    <name type="scientific">Penicillium daleae</name>
    <dbReference type="NCBI Taxonomy" id="63821"/>
    <lineage>
        <taxon>Eukaryota</taxon>
        <taxon>Fungi</taxon>
        <taxon>Dikarya</taxon>
        <taxon>Ascomycota</taxon>
        <taxon>Pezizomycotina</taxon>
        <taxon>Eurotiomycetes</taxon>
        <taxon>Eurotiomycetidae</taxon>
        <taxon>Eurotiales</taxon>
        <taxon>Aspergillaceae</taxon>
        <taxon>Penicillium</taxon>
    </lineage>
</organism>
<reference evidence="2" key="2">
    <citation type="journal article" date="2023" name="IMA Fungus">
        <title>Comparative genomic study of the Penicillium genus elucidates a diverse pangenome and 15 lateral gene transfer events.</title>
        <authorList>
            <person name="Petersen C."/>
            <person name="Sorensen T."/>
            <person name="Nielsen M.R."/>
            <person name="Sondergaard T.E."/>
            <person name="Sorensen J.L."/>
            <person name="Fitzpatrick D.A."/>
            <person name="Frisvad J.C."/>
            <person name="Nielsen K.L."/>
        </authorList>
    </citation>
    <scope>NUCLEOTIDE SEQUENCE</scope>
    <source>
        <strain evidence="2">IBT 16125</strain>
    </source>
</reference>
<dbReference type="RefSeq" id="XP_056760071.1">
    <property type="nucleotide sequence ID" value="XM_056915317.1"/>
</dbReference>
<keyword evidence="3" id="KW-1185">Reference proteome</keyword>
<accession>A0AAD6FXK6</accession>
<comment type="caution">
    <text evidence="2">The sequence shown here is derived from an EMBL/GenBank/DDBJ whole genome shotgun (WGS) entry which is preliminary data.</text>
</comment>
<reference evidence="2" key="1">
    <citation type="submission" date="2022-12" db="EMBL/GenBank/DDBJ databases">
        <authorList>
            <person name="Petersen C."/>
        </authorList>
    </citation>
    <scope>NUCLEOTIDE SEQUENCE</scope>
    <source>
        <strain evidence="2">IBT 16125</strain>
    </source>
</reference>
<keyword evidence="1" id="KW-1133">Transmembrane helix</keyword>
<sequence>MDHLPEPLQTILTNATYTYLRSTAHSQLTTHLSTFRTTVVDPYILTPLSHLLATTLGSSTMPDLMSALVLGGVLLVSLVILDYIRRFVVWWVMWWVRFIVRVVFWGSVVVLGVYVWNVGGEQAFKDAGRVWGFLMGFLQEGWAMIEQGGAPGGGGGAGGKGMGGSGQWW</sequence>
<evidence type="ECO:0000313" key="3">
    <source>
        <dbReference type="Proteomes" id="UP001213681"/>
    </source>
</evidence>
<protein>
    <recommendedName>
        <fullName evidence="4">Nuclear pore assembly and biogenesis-domain-containing protein</fullName>
    </recommendedName>
</protein>
<keyword evidence="1" id="KW-0472">Membrane</keyword>
<dbReference type="AlphaFoldDB" id="A0AAD6FXK6"/>
<dbReference type="EMBL" id="JAPVEA010000009">
    <property type="protein sequence ID" value="KAJ5432779.1"/>
    <property type="molecule type" value="Genomic_DNA"/>
</dbReference>
<dbReference type="Proteomes" id="UP001213681">
    <property type="component" value="Unassembled WGS sequence"/>
</dbReference>
<name>A0AAD6FXK6_9EURO</name>
<evidence type="ECO:0008006" key="4">
    <source>
        <dbReference type="Google" id="ProtNLM"/>
    </source>
</evidence>
<dbReference type="InterPro" id="IPR024316">
    <property type="entry name" value="APQ12"/>
</dbReference>
<gene>
    <name evidence="2" type="ORF">N7458_011935</name>
</gene>
<evidence type="ECO:0000256" key="1">
    <source>
        <dbReference type="SAM" id="Phobius"/>
    </source>
</evidence>
<evidence type="ECO:0000313" key="2">
    <source>
        <dbReference type="EMBL" id="KAJ5432779.1"/>
    </source>
</evidence>
<dbReference type="Pfam" id="PF12716">
    <property type="entry name" value="Apq12"/>
    <property type="match status" value="1"/>
</dbReference>
<proteinExistence type="predicted"/>
<dbReference type="GeneID" id="81605560"/>
<keyword evidence="1" id="KW-0812">Transmembrane</keyword>